<dbReference type="CDD" id="cd00303">
    <property type="entry name" value="retropepsin_like"/>
    <property type="match status" value="1"/>
</dbReference>
<dbReference type="PANTHER" id="PTHR15503:SF22">
    <property type="entry name" value="TRANSPOSON TY3-I GAG POLYPROTEIN"/>
    <property type="match status" value="1"/>
</dbReference>
<gene>
    <name evidence="2" type="ORF">CMV_021899</name>
</gene>
<comment type="caution">
    <text evidence="2">The sequence shown here is derived from an EMBL/GenBank/DDBJ whole genome shotgun (WGS) entry which is preliminary data.</text>
</comment>
<feature type="non-terminal residue" evidence="2">
    <location>
        <position position="1"/>
    </location>
</feature>
<evidence type="ECO:0000313" key="2">
    <source>
        <dbReference type="EMBL" id="KAF3952555.1"/>
    </source>
</evidence>
<evidence type="ECO:0000256" key="1">
    <source>
        <dbReference type="SAM" id="MobiDB-lite"/>
    </source>
</evidence>
<organism evidence="2 3">
    <name type="scientific">Castanea mollissima</name>
    <name type="common">Chinese chestnut</name>
    <dbReference type="NCBI Taxonomy" id="60419"/>
    <lineage>
        <taxon>Eukaryota</taxon>
        <taxon>Viridiplantae</taxon>
        <taxon>Streptophyta</taxon>
        <taxon>Embryophyta</taxon>
        <taxon>Tracheophyta</taxon>
        <taxon>Spermatophyta</taxon>
        <taxon>Magnoliopsida</taxon>
        <taxon>eudicotyledons</taxon>
        <taxon>Gunneridae</taxon>
        <taxon>Pentapetalae</taxon>
        <taxon>rosids</taxon>
        <taxon>fabids</taxon>
        <taxon>Fagales</taxon>
        <taxon>Fagaceae</taxon>
        <taxon>Castanea</taxon>
    </lineage>
</organism>
<feature type="region of interest" description="Disordered" evidence="1">
    <location>
        <begin position="18"/>
        <end position="69"/>
    </location>
</feature>
<keyword evidence="3" id="KW-1185">Reference proteome</keyword>
<dbReference type="EMBL" id="JRKL02004458">
    <property type="protein sequence ID" value="KAF3952555.1"/>
    <property type="molecule type" value="Genomic_DNA"/>
</dbReference>
<dbReference type="Proteomes" id="UP000737018">
    <property type="component" value="Unassembled WGS sequence"/>
</dbReference>
<dbReference type="AlphaFoldDB" id="A0A8J4VEQ9"/>
<accession>A0A8J4VEQ9</accession>
<feature type="compositionally biased region" description="Polar residues" evidence="1">
    <location>
        <begin position="23"/>
        <end position="33"/>
    </location>
</feature>
<sequence length="364" mass="40581">MATNKDRIEKLESNMQELKESVQKMTTESQDLGSSVRELKELLPQSRDNSASHSSSKLEEPESSTQWRKTFPNIRARRATGIGGTGSGGTRKISWEEMQKQREKGLCFSCNEKCTPGHRCAASQALLTEVCPQQEFVEESFDKLEEGVVKDHEDCKEEAPLISLHAIAGCSSPRTMQVKAKIGKRELVVLIDNGSTHNFMSHSLGLAVMPITEFNVKVANGESLVCKERYEQVSSTIQGFKFSTTLYSLPFNGPDSVLGPIECDWKKMTMKFLWEGVSYVIKSSSVNPIKEVAMQRLERDVQGGGELFAIMQKGEDHVGGSIVPAELQPLLHEFHQVLEEPRTLPPSREFDHQIPLKEGTTPVN</sequence>
<feature type="compositionally biased region" description="Polar residues" evidence="1">
    <location>
        <begin position="46"/>
        <end position="55"/>
    </location>
</feature>
<dbReference type="PANTHER" id="PTHR15503">
    <property type="entry name" value="LDOC1 RELATED"/>
    <property type="match status" value="1"/>
</dbReference>
<reference evidence="2" key="1">
    <citation type="submission" date="2020-03" db="EMBL/GenBank/DDBJ databases">
        <title>Castanea mollissima Vanexum genome sequencing.</title>
        <authorList>
            <person name="Staton M."/>
        </authorList>
    </citation>
    <scope>NUCLEOTIDE SEQUENCE</scope>
    <source>
        <tissue evidence="2">Leaf</tissue>
    </source>
</reference>
<dbReference type="InterPro" id="IPR021109">
    <property type="entry name" value="Peptidase_aspartic_dom_sf"/>
</dbReference>
<name>A0A8J4VEQ9_9ROSI</name>
<dbReference type="Gene3D" id="2.40.70.10">
    <property type="entry name" value="Acid Proteases"/>
    <property type="match status" value="1"/>
</dbReference>
<dbReference type="InterPro" id="IPR032567">
    <property type="entry name" value="RTL1-rel"/>
</dbReference>
<evidence type="ECO:0000313" key="3">
    <source>
        <dbReference type="Proteomes" id="UP000737018"/>
    </source>
</evidence>
<feature type="region of interest" description="Disordered" evidence="1">
    <location>
        <begin position="345"/>
        <end position="364"/>
    </location>
</feature>
<dbReference type="OrthoDB" id="1934862at2759"/>
<proteinExistence type="predicted"/>
<protein>
    <submittedName>
        <fullName evidence="2">Uncharacterized protein</fullName>
    </submittedName>
</protein>
<feature type="compositionally biased region" description="Basic and acidic residues" evidence="1">
    <location>
        <begin position="345"/>
        <end position="355"/>
    </location>
</feature>